<evidence type="ECO:0000256" key="7">
    <source>
        <dbReference type="SAM" id="Phobius"/>
    </source>
</evidence>
<dbReference type="Gene3D" id="1.20.1730.10">
    <property type="entry name" value="Sodium/glucose cotransporter"/>
    <property type="match status" value="1"/>
</dbReference>
<evidence type="ECO:0008006" key="9">
    <source>
        <dbReference type="Google" id="ProtNLM"/>
    </source>
</evidence>
<dbReference type="PROSITE" id="PS50283">
    <property type="entry name" value="NA_SOLUT_SYMP_3"/>
    <property type="match status" value="1"/>
</dbReference>
<evidence type="ECO:0000256" key="2">
    <source>
        <dbReference type="ARBA" id="ARBA00006434"/>
    </source>
</evidence>
<name>A0A381SK51_9ZZZZ</name>
<dbReference type="Pfam" id="PF00474">
    <property type="entry name" value="SSF"/>
    <property type="match status" value="1"/>
</dbReference>
<dbReference type="GO" id="GO:0005886">
    <property type="term" value="C:plasma membrane"/>
    <property type="evidence" value="ECO:0007669"/>
    <property type="project" value="TreeGrafter"/>
</dbReference>
<comment type="similarity">
    <text evidence="2">Belongs to the sodium:solute symporter (SSF) (TC 2.A.21) family.</text>
</comment>
<dbReference type="PANTHER" id="PTHR48086">
    <property type="entry name" value="SODIUM/PROLINE SYMPORTER-RELATED"/>
    <property type="match status" value="1"/>
</dbReference>
<dbReference type="InterPro" id="IPR001734">
    <property type="entry name" value="Na/solute_symporter"/>
</dbReference>
<feature type="transmembrane region" description="Helical" evidence="7">
    <location>
        <begin position="396"/>
        <end position="420"/>
    </location>
</feature>
<dbReference type="GO" id="GO:0022857">
    <property type="term" value="F:transmembrane transporter activity"/>
    <property type="evidence" value="ECO:0007669"/>
    <property type="project" value="InterPro"/>
</dbReference>
<feature type="transmembrane region" description="Helical" evidence="7">
    <location>
        <begin position="279"/>
        <end position="303"/>
    </location>
</feature>
<keyword evidence="3" id="KW-0813">Transport</keyword>
<feature type="transmembrane region" description="Helical" evidence="7">
    <location>
        <begin position="6"/>
        <end position="24"/>
    </location>
</feature>
<keyword evidence="6 7" id="KW-0472">Membrane</keyword>
<feature type="transmembrane region" description="Helical" evidence="7">
    <location>
        <begin position="75"/>
        <end position="93"/>
    </location>
</feature>
<protein>
    <recommendedName>
        <fullName evidence="9">Sodium:solute symporter family protein</fullName>
    </recommendedName>
</protein>
<keyword evidence="4 7" id="KW-0812">Transmembrane</keyword>
<feature type="transmembrane region" description="Helical" evidence="7">
    <location>
        <begin position="239"/>
        <end position="258"/>
    </location>
</feature>
<evidence type="ECO:0000256" key="5">
    <source>
        <dbReference type="ARBA" id="ARBA00022989"/>
    </source>
</evidence>
<feature type="transmembrane region" description="Helical" evidence="7">
    <location>
        <begin position="323"/>
        <end position="353"/>
    </location>
</feature>
<dbReference type="CDD" id="cd10322">
    <property type="entry name" value="SLC5sbd"/>
    <property type="match status" value="1"/>
</dbReference>
<dbReference type="InterPro" id="IPR038377">
    <property type="entry name" value="Na/Glc_symporter_sf"/>
</dbReference>
<keyword evidence="5 7" id="KW-1133">Transmembrane helix</keyword>
<accession>A0A381SK51</accession>
<evidence type="ECO:0000256" key="6">
    <source>
        <dbReference type="ARBA" id="ARBA00023136"/>
    </source>
</evidence>
<feature type="transmembrane region" description="Helical" evidence="7">
    <location>
        <begin position="159"/>
        <end position="175"/>
    </location>
</feature>
<sequence length="494" mass="53475">MPSWMTVFTVILLYLGLSLTVGLCSGRATSRGTEGYIAGDRQLGFVSLYFIMGASIFSAFAFLGGPGWAYSRGAASFYIIGYTSLGLVPLYFFGPKVAQLGRQFKYVTQAQLFAHRYKNPYISVTLAIISLLAFVPYLTLQMQGAGYVFSVVTEGRLPQWAGAAVTYGVVLFYVCRRGVMGIAWTNMFQGLLMMALAWGLGLYLPYVLHGGIEAMFKELAATSPDMIQAPGLDATGGSWSWGGYSSALAISMFGFSVWPHYFMKIYTAENIATLRKTVIFYPTFAFFLLPILIIGFSGVLAFPNVAPADTILPTIVTSLGLPAVVVGLFCAGALAASMSSGDAIVHAAASILVKDFYRVLFRPVLNDQDETTLIKYLVVAIGAVAYFFAINSEMSLVYLLLLSYGVIAQIAPALIATLYWRRSTPTAVLAGLIVGSCVTLLWNLVPSLQWQEIHPGIWGLLANGLVLLVVSLNTTPMEKSHVDIFITSNKAEAL</sequence>
<feature type="transmembrane region" description="Helical" evidence="7">
    <location>
        <begin position="373"/>
        <end position="390"/>
    </location>
</feature>
<dbReference type="AlphaFoldDB" id="A0A381SK51"/>
<dbReference type="EMBL" id="UINC01003225">
    <property type="protein sequence ID" value="SVA04432.1"/>
    <property type="molecule type" value="Genomic_DNA"/>
</dbReference>
<comment type="subcellular location">
    <subcellularLocation>
        <location evidence="1">Membrane</location>
        <topology evidence="1">Multi-pass membrane protein</topology>
    </subcellularLocation>
</comment>
<evidence type="ECO:0000313" key="8">
    <source>
        <dbReference type="EMBL" id="SVA04432.1"/>
    </source>
</evidence>
<evidence type="ECO:0000256" key="3">
    <source>
        <dbReference type="ARBA" id="ARBA00022448"/>
    </source>
</evidence>
<gene>
    <name evidence="8" type="ORF">METZ01_LOCUS57286</name>
</gene>
<evidence type="ECO:0000256" key="4">
    <source>
        <dbReference type="ARBA" id="ARBA00022692"/>
    </source>
</evidence>
<proteinExistence type="inferred from homology"/>
<feature type="transmembrane region" description="Helical" evidence="7">
    <location>
        <begin position="187"/>
        <end position="208"/>
    </location>
</feature>
<feature type="transmembrane region" description="Helical" evidence="7">
    <location>
        <begin position="427"/>
        <end position="445"/>
    </location>
</feature>
<feature type="transmembrane region" description="Helical" evidence="7">
    <location>
        <begin position="45"/>
        <end position="63"/>
    </location>
</feature>
<feature type="transmembrane region" description="Helical" evidence="7">
    <location>
        <begin position="457"/>
        <end position="475"/>
    </location>
</feature>
<reference evidence="8" key="1">
    <citation type="submission" date="2018-05" db="EMBL/GenBank/DDBJ databases">
        <authorList>
            <person name="Lanie J.A."/>
            <person name="Ng W.-L."/>
            <person name="Kazmierczak K.M."/>
            <person name="Andrzejewski T.M."/>
            <person name="Davidsen T.M."/>
            <person name="Wayne K.J."/>
            <person name="Tettelin H."/>
            <person name="Glass J.I."/>
            <person name="Rusch D."/>
            <person name="Podicherti R."/>
            <person name="Tsui H.-C.T."/>
            <person name="Winkler M.E."/>
        </authorList>
    </citation>
    <scope>NUCLEOTIDE SEQUENCE</scope>
</reference>
<dbReference type="InterPro" id="IPR050277">
    <property type="entry name" value="Sodium:Solute_Symporter"/>
</dbReference>
<evidence type="ECO:0000256" key="1">
    <source>
        <dbReference type="ARBA" id="ARBA00004141"/>
    </source>
</evidence>
<feature type="transmembrane region" description="Helical" evidence="7">
    <location>
        <begin position="121"/>
        <end position="139"/>
    </location>
</feature>
<organism evidence="8">
    <name type="scientific">marine metagenome</name>
    <dbReference type="NCBI Taxonomy" id="408172"/>
    <lineage>
        <taxon>unclassified sequences</taxon>
        <taxon>metagenomes</taxon>
        <taxon>ecological metagenomes</taxon>
    </lineage>
</organism>